<evidence type="ECO:0000313" key="4">
    <source>
        <dbReference type="Proteomes" id="UP001201980"/>
    </source>
</evidence>
<evidence type="ECO:0000256" key="1">
    <source>
        <dbReference type="SAM" id="MobiDB-lite"/>
    </source>
</evidence>
<sequence length="513" mass="53574">MIILRGPSNSPSSPLTRALLFLSIFAMAINLPTASTSTTGNRELAQEMQARHHEMFHHSPRSGSNGGSQSPHNVRRRGGGGSIHHAAQNIPRRSPSMPIPSRRDTGSLSSPLSNGIPEGSILRKRGDDSFASPDDLTANGTDSAPLKISNMCPETVWPGIVSASGLGPGTGGFELPPGHTLGLYVGSTWAGRVWGRTNCSFNAGGTGPSGDAAGATMNMACMTGDCFGILDCEQSGAVPATIVEITLTGGEAGMQTFYDISLVDGYNLPVGVIYMPSRNNSDIPPNLTNAACIATKGYLSSDGGSDNKLGAPGNETVSTDATYPVPLEWATTNSDLGRWCPWQLQAYPPTKPGSGVYPYPDDDVERPVFDPCLSQCAFSGSDADCCKNEYNDPGRCAASGYSRASKKVCPDAYSFAYDDAQSTFMIPKGGGWEIVFCPAGRSTDILRTLGDEMLDVAAQGNASDEVLEVASNLSVILKLNSAGASPVAAVGNGVWDRLVVSVATMVVLSGAVF</sequence>
<gene>
    <name evidence="3" type="ORF">MKZ38_006954</name>
</gene>
<name>A0AAD5RX65_9PEZI</name>
<evidence type="ECO:0000256" key="2">
    <source>
        <dbReference type="SAM" id="SignalP"/>
    </source>
</evidence>
<keyword evidence="2" id="KW-0732">Signal</keyword>
<dbReference type="InterPro" id="IPR001938">
    <property type="entry name" value="Thaumatin"/>
</dbReference>
<dbReference type="SMART" id="SM00205">
    <property type="entry name" value="THN"/>
    <property type="match status" value="1"/>
</dbReference>
<comment type="caution">
    <text evidence="3">The sequence shown here is derived from an EMBL/GenBank/DDBJ whole genome shotgun (WGS) entry which is preliminary data.</text>
</comment>
<feature type="compositionally biased region" description="Polar residues" evidence="1">
    <location>
        <begin position="61"/>
        <end position="72"/>
    </location>
</feature>
<feature type="region of interest" description="Disordered" evidence="1">
    <location>
        <begin position="50"/>
        <end position="145"/>
    </location>
</feature>
<accession>A0AAD5RX65</accession>
<feature type="signal peptide" evidence="2">
    <location>
        <begin position="1"/>
        <end position="34"/>
    </location>
</feature>
<protein>
    <recommendedName>
        <fullName evidence="5">Osmotin, thaumatin-like protein</fullName>
    </recommendedName>
</protein>
<dbReference type="PANTHER" id="PTHR31048">
    <property type="entry name" value="OS03G0233200 PROTEIN"/>
    <property type="match status" value="1"/>
</dbReference>
<dbReference type="Proteomes" id="UP001201980">
    <property type="component" value="Unassembled WGS sequence"/>
</dbReference>
<dbReference type="PROSITE" id="PS51367">
    <property type="entry name" value="THAUMATIN_2"/>
    <property type="match status" value="1"/>
</dbReference>
<dbReference type="SUPFAM" id="SSF49870">
    <property type="entry name" value="Osmotin, thaumatin-like protein"/>
    <property type="match status" value="1"/>
</dbReference>
<dbReference type="Pfam" id="PF00314">
    <property type="entry name" value="Thaumatin"/>
    <property type="match status" value="1"/>
</dbReference>
<organism evidence="3 4">
    <name type="scientific">Zalerion maritima</name>
    <dbReference type="NCBI Taxonomy" id="339359"/>
    <lineage>
        <taxon>Eukaryota</taxon>
        <taxon>Fungi</taxon>
        <taxon>Dikarya</taxon>
        <taxon>Ascomycota</taxon>
        <taxon>Pezizomycotina</taxon>
        <taxon>Sordariomycetes</taxon>
        <taxon>Lulworthiomycetidae</taxon>
        <taxon>Lulworthiales</taxon>
        <taxon>Lulworthiaceae</taxon>
        <taxon>Zalerion</taxon>
    </lineage>
</organism>
<dbReference type="EMBL" id="JAKWBI020000042">
    <property type="protein sequence ID" value="KAJ2904913.1"/>
    <property type="molecule type" value="Genomic_DNA"/>
</dbReference>
<evidence type="ECO:0000313" key="3">
    <source>
        <dbReference type="EMBL" id="KAJ2904913.1"/>
    </source>
</evidence>
<proteinExistence type="predicted"/>
<dbReference type="InterPro" id="IPR037176">
    <property type="entry name" value="Osmotin/thaumatin-like_sf"/>
</dbReference>
<dbReference type="Gene3D" id="2.60.110.10">
    <property type="entry name" value="Thaumatin"/>
    <property type="match status" value="1"/>
</dbReference>
<dbReference type="AlphaFoldDB" id="A0AAD5RX65"/>
<evidence type="ECO:0008006" key="5">
    <source>
        <dbReference type="Google" id="ProtNLM"/>
    </source>
</evidence>
<reference evidence="3" key="1">
    <citation type="submission" date="2022-07" db="EMBL/GenBank/DDBJ databases">
        <title>Draft genome sequence of Zalerion maritima ATCC 34329, a (micro)plastics degrading marine fungus.</title>
        <authorList>
            <person name="Paco A."/>
            <person name="Goncalves M.F.M."/>
            <person name="Rocha-Santos T.A.P."/>
            <person name="Alves A."/>
        </authorList>
    </citation>
    <scope>NUCLEOTIDE SEQUENCE</scope>
    <source>
        <strain evidence="3">ATCC 34329</strain>
    </source>
</reference>
<keyword evidence="4" id="KW-1185">Reference proteome</keyword>
<feature type="chain" id="PRO_5042095929" description="Osmotin, thaumatin-like protein" evidence="2">
    <location>
        <begin position="35"/>
        <end position="513"/>
    </location>
</feature>
<feature type="compositionally biased region" description="Low complexity" evidence="1">
    <location>
        <begin position="90"/>
        <end position="100"/>
    </location>
</feature>
<dbReference type="PRINTS" id="PR00347">
    <property type="entry name" value="THAUMATIN"/>
</dbReference>